<feature type="chain" id="PRO_5047211945" description="RHS repeat-associated core domain-containing protein" evidence="1">
    <location>
        <begin position="21"/>
        <end position="2096"/>
    </location>
</feature>
<name>A0ABS3Z0B4_9BACT</name>
<keyword evidence="1" id="KW-0732">Signal</keyword>
<organism evidence="4 5">
    <name type="scientific">Niastella soli</name>
    <dbReference type="NCBI Taxonomy" id="2821487"/>
    <lineage>
        <taxon>Bacteria</taxon>
        <taxon>Pseudomonadati</taxon>
        <taxon>Bacteroidota</taxon>
        <taxon>Chitinophagia</taxon>
        <taxon>Chitinophagales</taxon>
        <taxon>Chitinophagaceae</taxon>
        <taxon>Niastella</taxon>
    </lineage>
</organism>
<evidence type="ECO:0000313" key="4">
    <source>
        <dbReference type="EMBL" id="MBO9203609.1"/>
    </source>
</evidence>
<dbReference type="InterPro" id="IPR045619">
    <property type="entry name" value="DUF6443"/>
</dbReference>
<accession>A0ABS3Z0B4</accession>
<gene>
    <name evidence="4" type="ORF">J7I42_25215</name>
</gene>
<dbReference type="NCBIfam" id="TIGR03696">
    <property type="entry name" value="Rhs_assc_core"/>
    <property type="match status" value="1"/>
</dbReference>
<dbReference type="Gene3D" id="2.60.40.2700">
    <property type="match status" value="4"/>
</dbReference>
<dbReference type="RefSeq" id="WP_209141660.1">
    <property type="nucleotide sequence ID" value="NZ_JAGHKO010000010.1"/>
</dbReference>
<evidence type="ECO:0000313" key="5">
    <source>
        <dbReference type="Proteomes" id="UP000677244"/>
    </source>
</evidence>
<evidence type="ECO:0008006" key="6">
    <source>
        <dbReference type="Google" id="ProtNLM"/>
    </source>
</evidence>
<evidence type="ECO:0000256" key="1">
    <source>
        <dbReference type="SAM" id="SignalP"/>
    </source>
</evidence>
<dbReference type="Proteomes" id="UP000677244">
    <property type="component" value="Unassembled WGS sequence"/>
</dbReference>
<protein>
    <recommendedName>
        <fullName evidence="6">RHS repeat-associated core domain-containing protein</fullName>
    </recommendedName>
</protein>
<reference evidence="4 5" key="1">
    <citation type="submission" date="2021-03" db="EMBL/GenBank/DDBJ databases">
        <title>Assistant Professor.</title>
        <authorList>
            <person name="Huq M.A."/>
        </authorList>
    </citation>
    <scope>NUCLEOTIDE SEQUENCE [LARGE SCALE GENOMIC DNA]</scope>
    <source>
        <strain evidence="4 5">MAH-29</strain>
    </source>
</reference>
<dbReference type="Gene3D" id="3.40.1350.110">
    <property type="match status" value="1"/>
</dbReference>
<keyword evidence="5" id="KW-1185">Reference proteome</keyword>
<dbReference type="InterPro" id="IPR033799">
    <property type="entry name" value="CdiA_EC869-like"/>
</dbReference>
<sequence>MLIRTFLIAVFSCCLFPALAQEIGGPETIMAGSMATYTTYSPYSVPVYWYVPEDHGYIYSTDNEEYENGQYKYSITVQWNNNCANSVVIAYGYFYRILNVRVQAIISPGSLLPELHFEDDQILYPSQAYAFGEVSYNWYQSTDGSTWDYIYGANQSIYLIPSSSINRITYFKREVVNDCGESAFTNVVTVYPAPVAAGVIMGNKNIDYGTSPGPITCSPATGGTCNGNYTYSWIKTEEGGVWYLCDNSNVQNFDPGILTKTTIFRRMVNCGNEEAASDFVTITVGPAPLQPGSVTPATQPTINYGANASQLSISGVSGGSGSYSYQWQYSNDGTTFINIGGATSSTYTPQNVTATTYYRVAVTSNGSTGYTSAATVTVYAPLQAGVVTPASQSMINYGSNATQLLINGVSGGSGVYTYQWQYSNNGITFTNIAGASSTDYTPQNVTATTYYRVAVTSNGFTGYSNAATVRIYPVLAGGYIHTTSTSVTYNTDPDEMFLTGVSGGNNIYTYQWQQSVNGSTFNDIAGANTITYDPGVLTQPVYYRVLVTSNGVSVYSSTTQIKMAFNAGVINPAVVSIPVNTNPGKLTASAAEGYCSGVYAYQWQQSADGTNFTDINGATGLTYEPGNLNTTSWFRRKVTCITSNESVVTNSCRIITTSIDAENQNYVKVRVFAHGGVFYDVNAAGITDVKEVKQTTQYLDGLGRLDQTVTRQGSKNGTDFKDVVTPAAYDELGRESITYLPYVSPGNDGKFKTNPLTELNDFHKVQNPGDHFYFGQTIFDASPLNRVEQKMAPGDSWTGNGIGVKTRNWVNTVTDNVRLWTVTENAAGQFGSYTTTTSYAAGELYKMVTIDENGKQVIEFHNKEGQIVLKKIQLTASADNGSGSDHTGWLSTYLIYDDFNRLRAVIQPKAVAELAKTGVNWVLSQTMLYELCFRYEYDARGRLVVRKAPGAQPLYMVYDSRNRLVLKQDGNMRAGALPVWMYMQYDHLDRIVATGLWQNNDNWATHANAAYNSTAYPDLNGQTFEELTYNFYDNYDWVNQAPHTAAGFNAARSTVDDGYFDAPSNSQFPYPQALNKSEQVGGMLTGTRTKVIGESKYLYAVHYYDDKGRMIQTQLTNITDGKEIVTTQYSFTGQPLMTVVNQQKAGNDAQTNLVLTKMIYDELGRVARIDKKFANSLVNGGALPANWTTIAKNEYDAIGLLKRKIVSPAYHNNAGLQQLDYNYNIRGWLTSVNKDELQDNAASSNSYFAMELGYDKTVSAASSTGYTKSQYNGNISGMIWKTRGDGVRRQYDYSYDNSGRLLKGDFKQDDNSNSWGISKMNYSMKVGDGINPASAYDANGNLLAMTQQGWKAGSPGALIDQLTYNYTINGNDLSNVLRGVSDQSPNTSTLGDFNDRNNDGTDDYSYDANGNMTLDKNKHISNIAYNHLNLPSVVTVKKDDGSNRGTISYTYDARGNKLKKIIEETGATVAYNGTNCTTDISTITTYLSGAVYERKTYSNDALSGLNTPDQLQFLQHEEGRVRFLKATTSTCAAQPDRLVYDYFVKDHLGNIRVVLTEEEKENCYIAATLEENKRADEKKFYSIHDEQVTDVNLVNGAAGYPQFQQKLYQVHGGLQRQRTGLGIVLKVMSGDNVRFSAQSFYNLPGGSSPGNPATTALTELLAAFAGSEAVATKAMGLSTIEGLQTGTGIFDFINNHTEGPTRAKAYLNYLLFDEQFRYVSGGADPVQADGGYKLHDMFINAPVEVKKNGYIYIYVSNESNLPVFFDNLAVTHITGPLLEETHYYPFGLTMKGISSGAMCILGNKYNFNGKELANNEFSDGSGLEWYEYGARNNYDVQIGRFLSEDPIADSFYHYTPYQFAGNEVPNAIDLDGLEPARQQTLWTQIKDGWNDFNNGRGNIYAGLDWFNRNINPVGLIAHGTSKVATGKDLITREEASRVQGVAEIGTGVFSLFTAGYFSVAGVNMGSGGTSIWEFGDAMRGKLAERYLGSNLPYAFKTFDRFENGIATSIKSVDLAKSYKTSGSLYSTLKGYIDDIMFFDKPYKLQGVTVDPKDIARRVLQLGLQPGQGSAAQWSEIGKAIQYAAENNIHFIISFVE</sequence>
<dbReference type="InterPro" id="IPR022385">
    <property type="entry name" value="Rhs_assc_core"/>
</dbReference>
<evidence type="ECO:0000259" key="2">
    <source>
        <dbReference type="Pfam" id="PF20041"/>
    </source>
</evidence>
<dbReference type="EMBL" id="JAGHKO010000010">
    <property type="protein sequence ID" value="MBO9203609.1"/>
    <property type="molecule type" value="Genomic_DNA"/>
</dbReference>
<dbReference type="Pfam" id="PF21111">
    <property type="entry name" value="CDI_toxin_EC869_like"/>
    <property type="match status" value="1"/>
</dbReference>
<proteinExistence type="predicted"/>
<feature type="domain" description="CdiA toxin EC869-like" evidence="3">
    <location>
        <begin position="1988"/>
        <end position="2092"/>
    </location>
</feature>
<comment type="caution">
    <text evidence="4">The sequence shown here is derived from an EMBL/GenBank/DDBJ whole genome shotgun (WGS) entry which is preliminary data.</text>
</comment>
<feature type="domain" description="DUF6443" evidence="2">
    <location>
        <begin position="684"/>
        <end position="806"/>
    </location>
</feature>
<feature type="signal peptide" evidence="1">
    <location>
        <begin position="1"/>
        <end position="20"/>
    </location>
</feature>
<evidence type="ECO:0000259" key="3">
    <source>
        <dbReference type="Pfam" id="PF21111"/>
    </source>
</evidence>
<dbReference type="CDD" id="cd13444">
    <property type="entry name" value="CDI_toxin_EC869_like"/>
    <property type="match status" value="1"/>
</dbReference>
<dbReference type="Pfam" id="PF20041">
    <property type="entry name" value="DUF6443"/>
    <property type="match status" value="1"/>
</dbReference>
<dbReference type="Gene3D" id="2.180.10.10">
    <property type="entry name" value="RHS repeat-associated core"/>
    <property type="match status" value="2"/>
</dbReference>